<name>A0ABV5WH33_9BACI</name>
<evidence type="ECO:0000256" key="1">
    <source>
        <dbReference type="SAM" id="Phobius"/>
    </source>
</evidence>
<sequence length="130" mass="14254">MGKYVLSKKIGIVLGILTIIATLGYGFLYLLGTSLGKALNSEIDTSATDRLTLVILTGLLIVGVITGAGPFGLNRNVWRIVYFGFCLVLGICLLIIFFISIGALGRTYEFMILCISMMYFLLGYLVRKEK</sequence>
<organism evidence="2 3">
    <name type="scientific">Ectobacillus funiculus</name>
    <dbReference type="NCBI Taxonomy" id="137993"/>
    <lineage>
        <taxon>Bacteria</taxon>
        <taxon>Bacillati</taxon>
        <taxon>Bacillota</taxon>
        <taxon>Bacilli</taxon>
        <taxon>Bacillales</taxon>
        <taxon>Bacillaceae</taxon>
        <taxon>Ectobacillus</taxon>
    </lineage>
</organism>
<evidence type="ECO:0008006" key="4">
    <source>
        <dbReference type="Google" id="ProtNLM"/>
    </source>
</evidence>
<keyword evidence="1" id="KW-0812">Transmembrane</keyword>
<gene>
    <name evidence="2" type="ORF">ACFFMS_16075</name>
</gene>
<dbReference type="EMBL" id="JBHMAF010000100">
    <property type="protein sequence ID" value="MFB9759912.1"/>
    <property type="molecule type" value="Genomic_DNA"/>
</dbReference>
<dbReference type="Proteomes" id="UP001589609">
    <property type="component" value="Unassembled WGS sequence"/>
</dbReference>
<dbReference type="RefSeq" id="WP_379950240.1">
    <property type="nucleotide sequence ID" value="NZ_JBHMAF010000100.1"/>
</dbReference>
<feature type="transmembrane region" description="Helical" evidence="1">
    <location>
        <begin position="12"/>
        <end position="31"/>
    </location>
</feature>
<evidence type="ECO:0000313" key="3">
    <source>
        <dbReference type="Proteomes" id="UP001589609"/>
    </source>
</evidence>
<feature type="transmembrane region" description="Helical" evidence="1">
    <location>
        <begin position="80"/>
        <end position="104"/>
    </location>
</feature>
<reference evidence="2 3" key="1">
    <citation type="submission" date="2024-09" db="EMBL/GenBank/DDBJ databases">
        <authorList>
            <person name="Sun Q."/>
            <person name="Mori K."/>
        </authorList>
    </citation>
    <scope>NUCLEOTIDE SEQUENCE [LARGE SCALE GENOMIC DNA]</scope>
    <source>
        <strain evidence="2 3">JCM 11201</strain>
    </source>
</reference>
<evidence type="ECO:0000313" key="2">
    <source>
        <dbReference type="EMBL" id="MFB9759912.1"/>
    </source>
</evidence>
<feature type="transmembrane region" description="Helical" evidence="1">
    <location>
        <begin position="51"/>
        <end position="73"/>
    </location>
</feature>
<comment type="caution">
    <text evidence="2">The sequence shown here is derived from an EMBL/GenBank/DDBJ whole genome shotgun (WGS) entry which is preliminary data.</text>
</comment>
<keyword evidence="1" id="KW-1133">Transmembrane helix</keyword>
<keyword evidence="3" id="KW-1185">Reference proteome</keyword>
<keyword evidence="1" id="KW-0472">Membrane</keyword>
<feature type="transmembrane region" description="Helical" evidence="1">
    <location>
        <begin position="110"/>
        <end position="126"/>
    </location>
</feature>
<accession>A0ABV5WH33</accession>
<protein>
    <recommendedName>
        <fullName evidence="4">DUF4064 domain-containing protein</fullName>
    </recommendedName>
</protein>
<proteinExistence type="predicted"/>